<comment type="catalytic activity">
    <reaction evidence="10">
        <text>isopentenyl diphosphate = dimethylallyl diphosphate</text>
        <dbReference type="Rhea" id="RHEA:23284"/>
        <dbReference type="ChEBI" id="CHEBI:57623"/>
        <dbReference type="ChEBI" id="CHEBI:128769"/>
        <dbReference type="EC" id="5.3.3.2"/>
    </reaction>
</comment>
<gene>
    <name evidence="10" type="primary">idi</name>
    <name evidence="13" type="ORF">BHE16_05745</name>
</gene>
<comment type="cofactor">
    <cofactor evidence="10">
        <name>Mg(2+)</name>
        <dbReference type="ChEBI" id="CHEBI:18420"/>
    </cofactor>
    <text evidence="10">Binds 1 Mg(2+) ion per subunit. The magnesium ion binds only when substrate is bound.</text>
</comment>
<dbReference type="InterPro" id="IPR056375">
    <property type="entry name" value="Idi_bact"/>
</dbReference>
<dbReference type="InterPro" id="IPR011876">
    <property type="entry name" value="IsopentenylPP_isomerase_typ1"/>
</dbReference>
<feature type="active site" evidence="10 11">
    <location>
        <position position="68"/>
    </location>
</feature>
<evidence type="ECO:0000313" key="13">
    <source>
        <dbReference type="EMBL" id="APF40602.1"/>
    </source>
</evidence>
<evidence type="ECO:0000256" key="8">
    <source>
        <dbReference type="ARBA" id="ARBA00023229"/>
    </source>
</evidence>
<evidence type="ECO:0000256" key="4">
    <source>
        <dbReference type="ARBA" id="ARBA00022490"/>
    </source>
</evidence>
<comment type="function">
    <text evidence="10">Catalyzes the 1,3-allylic rearrangement of the homoallylic substrate isopentenyl (IPP) to its highly electrophilic allylic isomer, dimethylallyl diphosphate (DMAPP).</text>
</comment>
<evidence type="ECO:0000256" key="11">
    <source>
        <dbReference type="PIRSR" id="PIRSR018427-1"/>
    </source>
</evidence>
<dbReference type="Pfam" id="PF00293">
    <property type="entry name" value="NUDIX"/>
    <property type="match status" value="1"/>
</dbReference>
<dbReference type="EC" id="5.3.3.2" evidence="3 10"/>
<evidence type="ECO:0000256" key="5">
    <source>
        <dbReference type="ARBA" id="ARBA00022723"/>
    </source>
</evidence>
<feature type="domain" description="Nudix hydrolase" evidence="12">
    <location>
        <begin position="31"/>
        <end position="165"/>
    </location>
</feature>
<evidence type="ECO:0000256" key="6">
    <source>
        <dbReference type="ARBA" id="ARBA00022842"/>
    </source>
</evidence>
<evidence type="ECO:0000256" key="3">
    <source>
        <dbReference type="ARBA" id="ARBA00012057"/>
    </source>
</evidence>
<protein>
    <recommendedName>
        <fullName evidence="3 10">Isopentenyl-diphosphate Delta-isomerase</fullName>
        <shortName evidence="10">IPP isomerase</shortName>
        <ecNumber evidence="3 10">5.3.3.2</ecNumber>
    </recommendedName>
    <alternativeName>
        <fullName evidence="10">IPP:DMAPP isomerase</fullName>
    </alternativeName>
    <alternativeName>
        <fullName evidence="10">Isopentenyl pyrophosphate isomerase</fullName>
    </alternativeName>
</protein>
<dbReference type="GO" id="GO:0008299">
    <property type="term" value="P:isoprenoid biosynthetic process"/>
    <property type="evidence" value="ECO:0007669"/>
    <property type="project" value="UniProtKB-UniRule"/>
</dbReference>
<feature type="binding site" evidence="10">
    <location>
        <position position="26"/>
    </location>
    <ligand>
        <name>Mn(2+)</name>
        <dbReference type="ChEBI" id="CHEBI:29035"/>
    </ligand>
</feature>
<dbReference type="CDD" id="cd02885">
    <property type="entry name" value="NUDIX_IPP_Isomerase"/>
    <property type="match status" value="1"/>
</dbReference>
<dbReference type="PIRSF" id="PIRSF018427">
    <property type="entry name" value="Isopntndiph_ism"/>
    <property type="match status" value="1"/>
</dbReference>
<evidence type="ECO:0000313" key="14">
    <source>
        <dbReference type="Proteomes" id="UP000183530"/>
    </source>
</evidence>
<sequence length="183" mass="20109">MDASEQVVLVDENGAYVGVEDKLTVHSTSTPLHLAFSVYLFNDHGDLLITRRALGKMTWPGVWTNSFCGHPQPGEDLADAVRRRADYELGASLSSLRLILPDFSYRAVDASGIVENELCPVFCATSDGRLQPRAEEVLEWEWSNPQRVALAAENAPFAFSPWMRTQLPAFLSQLEPSGGGSRG</sequence>
<dbReference type="InterPro" id="IPR000086">
    <property type="entry name" value="NUDIX_hydrolase_dom"/>
</dbReference>
<keyword evidence="7 10" id="KW-0464">Manganese</keyword>
<feature type="binding site" evidence="10">
    <location>
        <position position="70"/>
    </location>
    <ligand>
        <name>Mn(2+)</name>
        <dbReference type="ChEBI" id="CHEBI:29035"/>
    </ligand>
</feature>
<feature type="active site" evidence="10 11">
    <location>
        <position position="117"/>
    </location>
</feature>
<comment type="similarity">
    <text evidence="2 10">Belongs to the IPP isomerase type 1 family.</text>
</comment>
<keyword evidence="5 10" id="KW-0479">Metal-binding</keyword>
<feature type="binding site" evidence="10">
    <location>
        <position position="88"/>
    </location>
    <ligand>
        <name>Mg(2+)</name>
        <dbReference type="ChEBI" id="CHEBI:18420"/>
    </ligand>
</feature>
<dbReference type="NCBIfam" id="NF002995">
    <property type="entry name" value="PRK03759.1"/>
    <property type="match status" value="1"/>
</dbReference>
<keyword evidence="6 10" id="KW-0460">Magnesium</keyword>
<comment type="subcellular location">
    <subcellularLocation>
        <location evidence="10">Cytoplasm</location>
    </subcellularLocation>
</comment>
<organism evidence="13 14">
    <name type="scientific">Neomicrococcus aestuarii</name>
    <dbReference type="NCBI Taxonomy" id="556325"/>
    <lineage>
        <taxon>Bacteria</taxon>
        <taxon>Bacillati</taxon>
        <taxon>Actinomycetota</taxon>
        <taxon>Actinomycetes</taxon>
        <taxon>Micrococcales</taxon>
        <taxon>Micrococcaceae</taxon>
        <taxon>Neomicrococcus</taxon>
    </lineage>
</organism>
<dbReference type="PANTHER" id="PTHR10885:SF0">
    <property type="entry name" value="ISOPENTENYL-DIPHOSPHATE DELTA-ISOMERASE"/>
    <property type="match status" value="1"/>
</dbReference>
<dbReference type="PROSITE" id="PS51462">
    <property type="entry name" value="NUDIX"/>
    <property type="match status" value="1"/>
</dbReference>
<proteinExistence type="inferred from homology"/>
<dbReference type="SUPFAM" id="SSF55811">
    <property type="entry name" value="Nudix"/>
    <property type="match status" value="1"/>
</dbReference>
<dbReference type="KEGG" id="nae:BHE16_05745"/>
<evidence type="ECO:0000256" key="10">
    <source>
        <dbReference type="HAMAP-Rule" id="MF_00202"/>
    </source>
</evidence>
<dbReference type="OrthoDB" id="9809458at2"/>
<comment type="pathway">
    <text evidence="1 10">Isoprenoid biosynthesis; dimethylallyl diphosphate biosynthesis; dimethylallyl diphosphate from isopentenyl diphosphate: step 1/1.</text>
</comment>
<comment type="cofactor">
    <cofactor evidence="10">
        <name>Mn(2+)</name>
        <dbReference type="ChEBI" id="CHEBI:29035"/>
    </cofactor>
    <text evidence="10">Binds 1 Mn(2+) ion per subunit.</text>
</comment>
<evidence type="ECO:0000256" key="9">
    <source>
        <dbReference type="ARBA" id="ARBA00023235"/>
    </source>
</evidence>
<keyword evidence="14" id="KW-1185">Reference proteome</keyword>
<dbReference type="NCBIfam" id="TIGR02150">
    <property type="entry name" value="IPP_isom_1"/>
    <property type="match status" value="1"/>
</dbReference>
<evidence type="ECO:0000259" key="12">
    <source>
        <dbReference type="PROSITE" id="PS51462"/>
    </source>
</evidence>
<dbReference type="GO" id="GO:0046872">
    <property type="term" value="F:metal ion binding"/>
    <property type="evidence" value="ECO:0007669"/>
    <property type="project" value="UniProtKB-KW"/>
</dbReference>
<feature type="binding site" evidence="10">
    <location>
        <position position="115"/>
    </location>
    <ligand>
        <name>Mn(2+)</name>
        <dbReference type="ChEBI" id="CHEBI:29035"/>
    </ligand>
</feature>
<reference evidence="13 14" key="1">
    <citation type="submission" date="2016-11" db="EMBL/GenBank/DDBJ databases">
        <title>Genome sequencing of Zhihengliuella aestuarii B18 antagonistic to Plasmodiophora brassicae.</title>
        <authorList>
            <person name="Luo Y."/>
        </authorList>
    </citation>
    <scope>NUCLEOTIDE SEQUENCE [LARGE SCALE GENOMIC DNA]</scope>
    <source>
        <strain evidence="13 14">B18</strain>
    </source>
</reference>
<dbReference type="Gene3D" id="3.90.79.10">
    <property type="entry name" value="Nucleoside Triphosphate Pyrophosphohydrolase"/>
    <property type="match status" value="1"/>
</dbReference>
<keyword evidence="8 10" id="KW-0414">Isoprene biosynthesis</keyword>
<dbReference type="EMBL" id="CP018135">
    <property type="protein sequence ID" value="APF40602.1"/>
    <property type="molecule type" value="Genomic_DNA"/>
</dbReference>
<keyword evidence="9 10" id="KW-0413">Isomerase</keyword>
<dbReference type="FunFam" id="3.90.79.10:FF:000009">
    <property type="entry name" value="Isopentenyl-diphosphate Delta-isomerase"/>
    <property type="match status" value="1"/>
</dbReference>
<dbReference type="Proteomes" id="UP000183530">
    <property type="component" value="Chromosome"/>
</dbReference>
<accession>A0A1L2ZNJ1</accession>
<dbReference type="GO" id="GO:0005737">
    <property type="term" value="C:cytoplasm"/>
    <property type="evidence" value="ECO:0007669"/>
    <property type="project" value="UniProtKB-SubCell"/>
</dbReference>
<dbReference type="InterPro" id="IPR015797">
    <property type="entry name" value="NUDIX_hydrolase-like_dom_sf"/>
</dbReference>
<dbReference type="AlphaFoldDB" id="A0A1L2ZNJ1"/>
<evidence type="ECO:0000256" key="7">
    <source>
        <dbReference type="ARBA" id="ARBA00023211"/>
    </source>
</evidence>
<dbReference type="GO" id="GO:0050992">
    <property type="term" value="P:dimethylallyl diphosphate biosynthetic process"/>
    <property type="evidence" value="ECO:0007669"/>
    <property type="project" value="UniProtKB-UniRule"/>
</dbReference>
<dbReference type="RefSeq" id="WP_071894083.1">
    <property type="nucleotide sequence ID" value="NZ_CP018135.1"/>
</dbReference>
<dbReference type="GO" id="GO:0004452">
    <property type="term" value="F:isopentenyl-diphosphate delta-isomerase activity"/>
    <property type="evidence" value="ECO:0007669"/>
    <property type="project" value="UniProtKB-UniRule"/>
</dbReference>
<feature type="binding site" evidence="10">
    <location>
        <position position="117"/>
    </location>
    <ligand>
        <name>Mn(2+)</name>
        <dbReference type="ChEBI" id="CHEBI:29035"/>
    </ligand>
</feature>
<feature type="binding site" evidence="10">
    <location>
        <position position="33"/>
    </location>
    <ligand>
        <name>Mn(2+)</name>
        <dbReference type="ChEBI" id="CHEBI:29035"/>
    </ligand>
</feature>
<keyword evidence="4 10" id="KW-0963">Cytoplasm</keyword>
<dbReference type="STRING" id="556325.BHE16_05745"/>
<dbReference type="HAMAP" id="MF_00202">
    <property type="entry name" value="Idi"/>
    <property type="match status" value="1"/>
</dbReference>
<evidence type="ECO:0000256" key="2">
    <source>
        <dbReference type="ARBA" id="ARBA00007579"/>
    </source>
</evidence>
<name>A0A1L2ZNJ1_9MICC</name>
<dbReference type="PANTHER" id="PTHR10885">
    <property type="entry name" value="ISOPENTENYL-DIPHOSPHATE DELTA-ISOMERASE"/>
    <property type="match status" value="1"/>
</dbReference>
<dbReference type="UniPathway" id="UPA00059">
    <property type="reaction ID" value="UER00104"/>
</dbReference>
<evidence type="ECO:0000256" key="1">
    <source>
        <dbReference type="ARBA" id="ARBA00004826"/>
    </source>
</evidence>